<proteinExistence type="predicted"/>
<evidence type="ECO:0000313" key="2">
    <source>
        <dbReference type="EMBL" id="MFC3228998.1"/>
    </source>
</evidence>
<dbReference type="EMBL" id="JBHRTR010000029">
    <property type="protein sequence ID" value="MFC3228998.1"/>
    <property type="molecule type" value="Genomic_DNA"/>
</dbReference>
<keyword evidence="3" id="KW-1185">Reference proteome</keyword>
<accession>A0ABV7L2Y1</accession>
<protein>
    <recommendedName>
        <fullName evidence="4">Phytanoyl-CoA dioxygenase</fullName>
    </recommendedName>
</protein>
<evidence type="ECO:0008006" key="4">
    <source>
        <dbReference type="Google" id="ProtNLM"/>
    </source>
</evidence>
<reference evidence="3" key="1">
    <citation type="journal article" date="2019" name="Int. J. Syst. Evol. Microbiol.">
        <title>The Global Catalogue of Microorganisms (GCM) 10K type strain sequencing project: providing services to taxonomists for standard genome sequencing and annotation.</title>
        <authorList>
            <consortium name="The Broad Institute Genomics Platform"/>
            <consortium name="The Broad Institute Genome Sequencing Center for Infectious Disease"/>
            <person name="Wu L."/>
            <person name="Ma J."/>
        </authorList>
    </citation>
    <scope>NUCLEOTIDE SEQUENCE [LARGE SCALE GENOMIC DNA]</scope>
    <source>
        <strain evidence="3">KCTC 42964</strain>
    </source>
</reference>
<comment type="caution">
    <text evidence="2">The sequence shown here is derived from an EMBL/GenBank/DDBJ whole genome shotgun (WGS) entry which is preliminary data.</text>
</comment>
<evidence type="ECO:0000313" key="3">
    <source>
        <dbReference type="Proteomes" id="UP001595528"/>
    </source>
</evidence>
<dbReference type="Gene3D" id="2.60.120.620">
    <property type="entry name" value="q2cbj1_9rhob like domain"/>
    <property type="match status" value="1"/>
</dbReference>
<sequence>MSGNAVSEGAAPSAPSAGGGTVREGDLERLGIVLLRGAAEPAGLQAILARAQQVFAMLEGLSKAELQARGAGEFLFHGALNLAAVDPEMEILKALHPGILPAVTAFLGGGGFGFRNNIVRRIYPARPEASSSFHQDLQFLKPYTGRMATIWVPLQPCDGSRPGLDILPVRLDRLAGASIGDYLGDSPVFQPYVDRGPGVAHDSAVALDDAAVARAAGGRPLWRPQLQVGDVLVFDGYTIHRSGMAPGMQQPRTSIELRCVPTDAPAAPAPQNGI</sequence>
<name>A0ABV7L2Y1_9PROT</name>
<feature type="region of interest" description="Disordered" evidence="1">
    <location>
        <begin position="1"/>
        <end position="22"/>
    </location>
</feature>
<dbReference type="Proteomes" id="UP001595528">
    <property type="component" value="Unassembled WGS sequence"/>
</dbReference>
<dbReference type="SUPFAM" id="SSF51197">
    <property type="entry name" value="Clavaminate synthase-like"/>
    <property type="match status" value="1"/>
</dbReference>
<dbReference type="RefSeq" id="WP_379902731.1">
    <property type="nucleotide sequence ID" value="NZ_JBHRTR010000029.1"/>
</dbReference>
<gene>
    <name evidence="2" type="ORF">ACFOGJ_17265</name>
</gene>
<organism evidence="2 3">
    <name type="scientific">Marinibaculum pumilum</name>
    <dbReference type="NCBI Taxonomy" id="1766165"/>
    <lineage>
        <taxon>Bacteria</taxon>
        <taxon>Pseudomonadati</taxon>
        <taxon>Pseudomonadota</taxon>
        <taxon>Alphaproteobacteria</taxon>
        <taxon>Rhodospirillales</taxon>
        <taxon>Rhodospirillaceae</taxon>
        <taxon>Marinibaculum</taxon>
    </lineage>
</organism>
<evidence type="ECO:0000256" key="1">
    <source>
        <dbReference type="SAM" id="MobiDB-lite"/>
    </source>
</evidence>